<dbReference type="RefSeq" id="WP_266148744.1">
    <property type="nucleotide sequence ID" value="NZ_CP064028.1"/>
</dbReference>
<dbReference type="EMBL" id="JBHSGA010000017">
    <property type="protein sequence ID" value="MFC4526849.1"/>
    <property type="molecule type" value="Genomic_DNA"/>
</dbReference>
<dbReference type="InterPro" id="IPR036397">
    <property type="entry name" value="RNaseH_sf"/>
</dbReference>
<evidence type="ECO:0000313" key="3">
    <source>
        <dbReference type="EMBL" id="MFC4526849.1"/>
    </source>
</evidence>
<reference evidence="4" key="1">
    <citation type="journal article" date="2019" name="Int. J. Syst. Evol. Microbiol.">
        <title>The Global Catalogue of Microorganisms (GCM) 10K type strain sequencing project: providing services to taxonomists for standard genome sequencing and annotation.</title>
        <authorList>
            <consortium name="The Broad Institute Genomics Platform"/>
            <consortium name="The Broad Institute Genome Sequencing Center for Infectious Disease"/>
            <person name="Wu L."/>
            <person name="Ma J."/>
        </authorList>
    </citation>
    <scope>NUCLEOTIDE SEQUENCE [LARGE SCALE GENOMIC DNA]</scope>
    <source>
        <strain evidence="4">CCM 4481</strain>
    </source>
</reference>
<dbReference type="Proteomes" id="UP001595961">
    <property type="component" value="Unassembled WGS sequence"/>
</dbReference>
<feature type="region of interest" description="Disordered" evidence="1">
    <location>
        <begin position="1"/>
        <end position="29"/>
    </location>
</feature>
<feature type="domain" description="YprB ribonuclease H-like" evidence="2">
    <location>
        <begin position="98"/>
        <end position="262"/>
    </location>
</feature>
<dbReference type="SUPFAM" id="SSF53098">
    <property type="entry name" value="Ribonuclease H-like"/>
    <property type="match status" value="1"/>
</dbReference>
<sequence length="272" mass="29712">MSALADKLRGLRRQAGVTPTPPRRAEPLPGGLSQLLAVRQRKPVSMARSAVPQVLPGHTIAPGLQLSETSGIWPPAPAAFDASFARVGEVVAPERLLLFDTETTGLAGGTGTRAFMIGVADWHHGQFRERQLLITTLAAEAAMLDCFASWLRPDTVLVSYNGKSYDAPLLKTRFRLHQRACPLHGLAHIDLLHPVRRRWRGVWENCRLATVERQLLHVVREDDLPGSEAPAAWLGFLRGGSAAPLHRVARHNSQDLRSLGGILGHFTRESAA</sequence>
<accession>A0ABV9C2Z3</accession>
<dbReference type="Pfam" id="PF13482">
    <property type="entry name" value="RNase_H_2"/>
    <property type="match status" value="1"/>
</dbReference>
<gene>
    <name evidence="3" type="ORF">ACFO5W_09435</name>
</gene>
<evidence type="ECO:0000256" key="1">
    <source>
        <dbReference type="SAM" id="MobiDB-lite"/>
    </source>
</evidence>
<comment type="caution">
    <text evidence="3">The sequence shown here is derived from an EMBL/GenBank/DDBJ whole genome shotgun (WGS) entry which is preliminary data.</text>
</comment>
<dbReference type="PANTHER" id="PTHR38462:SF1">
    <property type="entry name" value="YPRB RIBONUCLEASE H-LIKE DOMAIN-CONTAINING PROTEIN"/>
    <property type="match status" value="1"/>
</dbReference>
<dbReference type="PANTHER" id="PTHR38462">
    <property type="entry name" value="EXONUCLEASE-LIKE PROTEIN"/>
    <property type="match status" value="1"/>
</dbReference>
<organism evidence="3 4">
    <name type="scientific">Dyella halodurans</name>
    <dbReference type="NCBI Taxonomy" id="1920171"/>
    <lineage>
        <taxon>Bacteria</taxon>
        <taxon>Pseudomonadati</taxon>
        <taxon>Pseudomonadota</taxon>
        <taxon>Gammaproteobacteria</taxon>
        <taxon>Lysobacterales</taxon>
        <taxon>Rhodanobacteraceae</taxon>
        <taxon>Dyella</taxon>
    </lineage>
</organism>
<name>A0ABV9C2Z3_9GAMM</name>
<protein>
    <submittedName>
        <fullName evidence="3">Ribonuclease H-like domain-containing protein</fullName>
    </submittedName>
</protein>
<evidence type="ECO:0000259" key="2">
    <source>
        <dbReference type="Pfam" id="PF13482"/>
    </source>
</evidence>
<dbReference type="InterPro" id="IPR038720">
    <property type="entry name" value="YprB_RNase_H-like_dom"/>
</dbReference>
<dbReference type="InterPro" id="IPR012337">
    <property type="entry name" value="RNaseH-like_sf"/>
</dbReference>
<dbReference type="Gene3D" id="3.30.420.10">
    <property type="entry name" value="Ribonuclease H-like superfamily/Ribonuclease H"/>
    <property type="match status" value="1"/>
</dbReference>
<proteinExistence type="predicted"/>
<keyword evidence="4" id="KW-1185">Reference proteome</keyword>
<evidence type="ECO:0000313" key="4">
    <source>
        <dbReference type="Proteomes" id="UP001595961"/>
    </source>
</evidence>